<proteinExistence type="predicted"/>
<reference evidence="3 4" key="1">
    <citation type="journal article" date="2019" name="Environ. Microbiol.">
        <title>Species interactions and distinct microbial communities in high Arctic permafrost affected cryosols are associated with the CH4 and CO2 gas fluxes.</title>
        <authorList>
            <person name="Altshuler I."/>
            <person name="Hamel J."/>
            <person name="Turney S."/>
            <person name="Magnuson E."/>
            <person name="Levesque R."/>
            <person name="Greer C."/>
            <person name="Whyte L.G."/>
        </authorList>
    </citation>
    <scope>NUCLEOTIDE SEQUENCE [LARGE SCALE GENOMIC DNA]</scope>
    <source>
        <strain evidence="3 4">E6.1</strain>
    </source>
</reference>
<feature type="transmembrane region" description="Helical" evidence="1">
    <location>
        <begin position="24"/>
        <end position="47"/>
    </location>
</feature>
<dbReference type="EMBL" id="RCZC01000002">
    <property type="protein sequence ID" value="TPG54284.1"/>
    <property type="molecule type" value="Genomic_DNA"/>
</dbReference>
<name>A0A502FXS2_9SPHN</name>
<evidence type="ECO:0000313" key="3">
    <source>
        <dbReference type="EMBL" id="TPG54284.1"/>
    </source>
</evidence>
<sequence length="162" mass="17958">MSVERFSQGLYGTAISTEIREVSWIIPAVQSIHIIAIAAVVGAAIVMDLRLAGVLATDESPRGVVKRHLPWMWSGLALLLVSGLVLGIGEPNRVLTNSVFWIKMALVLTGFTLTLLFRYPILHPEYRIEHARAAKLVKPLAWASLAIWIAIIFCGRWIAYNQ</sequence>
<accession>A0A502FXS2</accession>
<feature type="transmembrane region" description="Helical" evidence="1">
    <location>
        <begin position="140"/>
        <end position="159"/>
    </location>
</feature>
<dbReference type="Pfam" id="PF20349">
    <property type="entry name" value="DUF6644"/>
    <property type="match status" value="1"/>
</dbReference>
<keyword evidence="1" id="KW-1133">Transmembrane helix</keyword>
<dbReference type="RefSeq" id="WP_140849244.1">
    <property type="nucleotide sequence ID" value="NZ_RCZC01000002.1"/>
</dbReference>
<feature type="transmembrane region" description="Helical" evidence="1">
    <location>
        <begin position="100"/>
        <end position="119"/>
    </location>
</feature>
<evidence type="ECO:0000313" key="4">
    <source>
        <dbReference type="Proteomes" id="UP000319931"/>
    </source>
</evidence>
<comment type="caution">
    <text evidence="3">The sequence shown here is derived from an EMBL/GenBank/DDBJ whole genome shotgun (WGS) entry which is preliminary data.</text>
</comment>
<evidence type="ECO:0000259" key="2">
    <source>
        <dbReference type="Pfam" id="PF20349"/>
    </source>
</evidence>
<keyword evidence="4" id="KW-1185">Reference proteome</keyword>
<protein>
    <recommendedName>
        <fullName evidence="2">DUF6644 domain-containing protein</fullName>
    </recommendedName>
</protein>
<dbReference type="AlphaFoldDB" id="A0A502FXS2"/>
<dbReference type="Proteomes" id="UP000319931">
    <property type="component" value="Unassembled WGS sequence"/>
</dbReference>
<keyword evidence="1" id="KW-0812">Transmembrane</keyword>
<feature type="transmembrane region" description="Helical" evidence="1">
    <location>
        <begin position="68"/>
        <end position="88"/>
    </location>
</feature>
<gene>
    <name evidence="3" type="ORF">EAH76_06270</name>
</gene>
<dbReference type="InterPro" id="IPR046586">
    <property type="entry name" value="DUF6644"/>
</dbReference>
<feature type="domain" description="DUF6644" evidence="2">
    <location>
        <begin position="30"/>
        <end position="160"/>
    </location>
</feature>
<organism evidence="3 4">
    <name type="scientific">Sphingomonas glacialis</name>
    <dbReference type="NCBI Taxonomy" id="658225"/>
    <lineage>
        <taxon>Bacteria</taxon>
        <taxon>Pseudomonadati</taxon>
        <taxon>Pseudomonadota</taxon>
        <taxon>Alphaproteobacteria</taxon>
        <taxon>Sphingomonadales</taxon>
        <taxon>Sphingomonadaceae</taxon>
        <taxon>Sphingomonas</taxon>
    </lineage>
</organism>
<keyword evidence="1" id="KW-0472">Membrane</keyword>
<evidence type="ECO:0000256" key="1">
    <source>
        <dbReference type="SAM" id="Phobius"/>
    </source>
</evidence>